<feature type="region of interest" description="Disordered" evidence="1">
    <location>
        <begin position="1"/>
        <end position="21"/>
    </location>
</feature>
<dbReference type="Proteomes" id="UP000015106">
    <property type="component" value="Chromosome 2"/>
</dbReference>
<reference evidence="2" key="3">
    <citation type="submission" date="2022-06" db="UniProtKB">
        <authorList>
            <consortium name="EnsemblPlants"/>
        </authorList>
    </citation>
    <scope>IDENTIFICATION</scope>
</reference>
<evidence type="ECO:0000313" key="3">
    <source>
        <dbReference type="Proteomes" id="UP000015106"/>
    </source>
</evidence>
<feature type="compositionally biased region" description="Basic and acidic residues" evidence="1">
    <location>
        <begin position="86"/>
        <end position="100"/>
    </location>
</feature>
<feature type="compositionally biased region" description="Basic residues" evidence="1">
    <location>
        <begin position="101"/>
        <end position="111"/>
    </location>
</feature>
<protein>
    <submittedName>
        <fullName evidence="2">Uncharacterized protein</fullName>
    </submittedName>
</protein>
<dbReference type="Gramene" id="TuG1812G0200004487.01.T01">
    <property type="protein sequence ID" value="TuG1812G0200004487.01.T01.cds259967"/>
    <property type="gene ID" value="TuG1812G0200004487.01"/>
</dbReference>
<feature type="compositionally biased region" description="Basic and acidic residues" evidence="1">
    <location>
        <begin position="12"/>
        <end position="21"/>
    </location>
</feature>
<feature type="region of interest" description="Disordered" evidence="1">
    <location>
        <begin position="86"/>
        <end position="143"/>
    </location>
</feature>
<evidence type="ECO:0000256" key="1">
    <source>
        <dbReference type="SAM" id="MobiDB-lite"/>
    </source>
</evidence>
<keyword evidence="3" id="KW-1185">Reference proteome</keyword>
<evidence type="ECO:0000313" key="2">
    <source>
        <dbReference type="EnsemblPlants" id="TuG1812G0200004487.01.T01.cds259967"/>
    </source>
</evidence>
<reference evidence="2" key="2">
    <citation type="submission" date="2018-03" db="EMBL/GenBank/DDBJ databases">
        <title>The Triticum urartu genome reveals the dynamic nature of wheat genome evolution.</title>
        <authorList>
            <person name="Ling H."/>
            <person name="Ma B."/>
            <person name="Shi X."/>
            <person name="Liu H."/>
            <person name="Dong L."/>
            <person name="Sun H."/>
            <person name="Cao Y."/>
            <person name="Gao Q."/>
            <person name="Zheng S."/>
            <person name="Li Y."/>
            <person name="Yu Y."/>
            <person name="Du H."/>
            <person name="Qi M."/>
            <person name="Li Y."/>
            <person name="Yu H."/>
            <person name="Cui Y."/>
            <person name="Wang N."/>
            <person name="Chen C."/>
            <person name="Wu H."/>
            <person name="Zhao Y."/>
            <person name="Zhang J."/>
            <person name="Li Y."/>
            <person name="Zhou W."/>
            <person name="Zhang B."/>
            <person name="Hu W."/>
            <person name="Eijk M."/>
            <person name="Tang J."/>
            <person name="Witsenboer H."/>
            <person name="Zhao S."/>
            <person name="Li Z."/>
            <person name="Zhang A."/>
            <person name="Wang D."/>
            <person name="Liang C."/>
        </authorList>
    </citation>
    <scope>NUCLEOTIDE SEQUENCE [LARGE SCALE GENOMIC DNA]</scope>
    <source>
        <strain evidence="2">cv. G1812</strain>
    </source>
</reference>
<dbReference type="EnsemblPlants" id="TuG1812G0200004487.01.T01">
    <property type="protein sequence ID" value="TuG1812G0200004487.01.T01.cds259967"/>
    <property type="gene ID" value="TuG1812G0200004487.01"/>
</dbReference>
<sequence>MSDGQGLGVLGRPEREDEPREDVVGVVHVRVPLHDERVAALVADGVQRLAFPDHVHLVARPRRRAAEPRAAEVRRGAFPVAVRGLRAERAQQHERDERHRAPPRRRVRGRHGGGAQLRAPEADRRRGHAIEGAHGPRERVRLR</sequence>
<name>A0A8R7TKW1_TRIUA</name>
<organism evidence="2 3">
    <name type="scientific">Triticum urartu</name>
    <name type="common">Red wild einkorn</name>
    <name type="synonym">Crithodium urartu</name>
    <dbReference type="NCBI Taxonomy" id="4572"/>
    <lineage>
        <taxon>Eukaryota</taxon>
        <taxon>Viridiplantae</taxon>
        <taxon>Streptophyta</taxon>
        <taxon>Embryophyta</taxon>
        <taxon>Tracheophyta</taxon>
        <taxon>Spermatophyta</taxon>
        <taxon>Magnoliopsida</taxon>
        <taxon>Liliopsida</taxon>
        <taxon>Poales</taxon>
        <taxon>Poaceae</taxon>
        <taxon>BOP clade</taxon>
        <taxon>Pooideae</taxon>
        <taxon>Triticodae</taxon>
        <taxon>Triticeae</taxon>
        <taxon>Triticinae</taxon>
        <taxon>Triticum</taxon>
    </lineage>
</organism>
<accession>A0A8R7TKW1</accession>
<feature type="compositionally biased region" description="Basic and acidic residues" evidence="1">
    <location>
        <begin position="120"/>
        <end position="143"/>
    </location>
</feature>
<proteinExistence type="predicted"/>
<reference evidence="3" key="1">
    <citation type="journal article" date="2013" name="Nature">
        <title>Draft genome of the wheat A-genome progenitor Triticum urartu.</title>
        <authorList>
            <person name="Ling H.Q."/>
            <person name="Zhao S."/>
            <person name="Liu D."/>
            <person name="Wang J."/>
            <person name="Sun H."/>
            <person name="Zhang C."/>
            <person name="Fan H."/>
            <person name="Li D."/>
            <person name="Dong L."/>
            <person name="Tao Y."/>
            <person name="Gao C."/>
            <person name="Wu H."/>
            <person name="Li Y."/>
            <person name="Cui Y."/>
            <person name="Guo X."/>
            <person name="Zheng S."/>
            <person name="Wang B."/>
            <person name="Yu K."/>
            <person name="Liang Q."/>
            <person name="Yang W."/>
            <person name="Lou X."/>
            <person name="Chen J."/>
            <person name="Feng M."/>
            <person name="Jian J."/>
            <person name="Zhang X."/>
            <person name="Luo G."/>
            <person name="Jiang Y."/>
            <person name="Liu J."/>
            <person name="Wang Z."/>
            <person name="Sha Y."/>
            <person name="Zhang B."/>
            <person name="Wu H."/>
            <person name="Tang D."/>
            <person name="Shen Q."/>
            <person name="Xue P."/>
            <person name="Zou S."/>
            <person name="Wang X."/>
            <person name="Liu X."/>
            <person name="Wang F."/>
            <person name="Yang Y."/>
            <person name="An X."/>
            <person name="Dong Z."/>
            <person name="Zhang K."/>
            <person name="Zhang X."/>
            <person name="Luo M.C."/>
            <person name="Dvorak J."/>
            <person name="Tong Y."/>
            <person name="Wang J."/>
            <person name="Yang H."/>
            <person name="Li Z."/>
            <person name="Wang D."/>
            <person name="Zhang A."/>
            <person name="Wang J."/>
        </authorList>
    </citation>
    <scope>NUCLEOTIDE SEQUENCE</scope>
    <source>
        <strain evidence="3">cv. G1812</strain>
    </source>
</reference>
<dbReference type="AlphaFoldDB" id="A0A8R7TKW1"/>